<organism evidence="1 2">
    <name type="scientific">Allocoprobacillus halotolerans</name>
    <dbReference type="NCBI Taxonomy" id="2944914"/>
    <lineage>
        <taxon>Bacteria</taxon>
        <taxon>Bacillati</taxon>
        <taxon>Bacillota</taxon>
        <taxon>Erysipelotrichia</taxon>
        <taxon>Erysipelotrichales</taxon>
        <taxon>Erysipelotrichaceae</taxon>
        <taxon>Allocoprobacillus</taxon>
    </lineage>
</organism>
<dbReference type="InterPro" id="IPR036514">
    <property type="entry name" value="SGNH_hydro_sf"/>
</dbReference>
<dbReference type="SUPFAM" id="SSF52266">
    <property type="entry name" value="SGNH hydrolase"/>
    <property type="match status" value="1"/>
</dbReference>
<protein>
    <submittedName>
        <fullName evidence="1">SGNH/GDSL hydrolase family protein</fullName>
    </submittedName>
</protein>
<dbReference type="RefSeq" id="WP_290141868.1">
    <property type="nucleotide sequence ID" value="NZ_CP101620.1"/>
</dbReference>
<keyword evidence="1" id="KW-0378">Hydrolase</keyword>
<dbReference type="Gene3D" id="3.40.50.1110">
    <property type="entry name" value="SGNH hydrolase"/>
    <property type="match status" value="1"/>
</dbReference>
<sequence>MNKQNMKNILKIVVFLSLVITLLHLSSQIFVPKQNSKEAGIKYENARGFYGEKKNSLDIIAIGNSDLYNGMNPLQLWHEQGIPSYVCAEPSQKIVEAYSLLKQAYQNQKPKLIILEVDELFTKSDIDDLDTSISEMLKETFPIFDYHSRWKTIQEDDFIKAKEYNQKILTKGYKYYNNILSYKGGKSYLKNKKKSSLTYTTQYYLDQFIKYAKNNGSQVLLMCCPTANTWTFDKHKKIQKIADQYQLQFLDFNMLLDEIDFDWTNDTRDGGNHLNDFGAQKVTHYLGEYLKNQYSLKDYRTHQDYQQWNQDYLDYHQKLKFYKGNNGFIGK</sequence>
<evidence type="ECO:0000313" key="2">
    <source>
        <dbReference type="Proteomes" id="UP001060112"/>
    </source>
</evidence>
<evidence type="ECO:0000313" key="1">
    <source>
        <dbReference type="EMBL" id="UTY40446.1"/>
    </source>
</evidence>
<reference evidence="1" key="1">
    <citation type="submission" date="2022-07" db="EMBL/GenBank/DDBJ databases">
        <title>Faecal culturing of patients with breast cancer.</title>
        <authorList>
            <person name="Teng N.M.Y."/>
            <person name="Kiu R."/>
            <person name="Evans R."/>
            <person name="Baker D.J."/>
            <person name="Zenner C."/>
            <person name="Robinson S.D."/>
            <person name="Hall L.J."/>
        </authorList>
    </citation>
    <scope>NUCLEOTIDE SEQUENCE</scope>
    <source>
        <strain evidence="1">LH1062</strain>
    </source>
</reference>
<dbReference type="GO" id="GO:0016787">
    <property type="term" value="F:hydrolase activity"/>
    <property type="evidence" value="ECO:0007669"/>
    <property type="project" value="UniProtKB-KW"/>
</dbReference>
<accession>A0ABY5I549</accession>
<proteinExistence type="predicted"/>
<keyword evidence="2" id="KW-1185">Reference proteome</keyword>
<name>A0ABY5I549_9FIRM</name>
<dbReference type="Proteomes" id="UP001060112">
    <property type="component" value="Chromosome"/>
</dbReference>
<gene>
    <name evidence="1" type="ORF">NMU03_06600</name>
</gene>
<dbReference type="EMBL" id="CP101620">
    <property type="protein sequence ID" value="UTY40446.1"/>
    <property type="molecule type" value="Genomic_DNA"/>
</dbReference>